<accession>A0A345XVV3</accession>
<feature type="transmembrane region" description="Helical" evidence="2">
    <location>
        <begin position="66"/>
        <end position="87"/>
    </location>
</feature>
<keyword evidence="2" id="KW-0812">Transmembrane</keyword>
<feature type="transmembrane region" description="Helical" evidence="2">
    <location>
        <begin position="16"/>
        <end position="34"/>
    </location>
</feature>
<dbReference type="RefSeq" id="WP_208882176.1">
    <property type="nucleotide sequence ID" value="NZ_CP031320.1"/>
</dbReference>
<evidence type="ECO:0000313" key="3">
    <source>
        <dbReference type="EMBL" id="AXK35769.1"/>
    </source>
</evidence>
<name>A0A345XVV3_9ACTN</name>
<dbReference type="EMBL" id="CP031320">
    <property type="protein sequence ID" value="AXK35769.1"/>
    <property type="molecule type" value="Genomic_DNA"/>
</dbReference>
<dbReference type="Proteomes" id="UP000254425">
    <property type="component" value="Chromosome"/>
</dbReference>
<evidence type="ECO:0000256" key="2">
    <source>
        <dbReference type="SAM" id="Phobius"/>
    </source>
</evidence>
<gene>
    <name evidence="3" type="ORF">DVA86_27205</name>
</gene>
<proteinExistence type="predicted"/>
<sequence>MGGLLTELGKQIAERWLSLLVLPGALLLTVLAAGHELGHRRWYDIAVLPGRLGAYTDQWAGTSSRLVALLAGVLVASAACGVCAQALGSLLERGWLAAGWQGWPAPVRRLAERRTERRRARYAGRRDAVARAAAEHGPGTRAVQAARHRLRRVAQVAPDRPTWAGDRLHATETRLRRDLGVDVGMVWPQLWLAASDTTRAEVTAAREAMARAATLAGWGLLYLLVAAAWWPGLLVSAAVTATAWHRARAATDTYATLVEAVTRFHFPDLARQLGLLAEGSPPSRRTGELVTEYAASGRLPSDEP</sequence>
<evidence type="ECO:0000313" key="4">
    <source>
        <dbReference type="Proteomes" id="UP000254425"/>
    </source>
</evidence>
<keyword evidence="4" id="KW-1185">Reference proteome</keyword>
<reference evidence="3 4" key="1">
    <citation type="submission" date="2018-07" db="EMBL/GenBank/DDBJ databases">
        <title>Draft genome of the type strain Streptomyces armeniacus ATCC 15676.</title>
        <authorList>
            <person name="Labana P."/>
            <person name="Gosse J.T."/>
            <person name="Boddy C.N."/>
        </authorList>
    </citation>
    <scope>NUCLEOTIDE SEQUENCE [LARGE SCALE GENOMIC DNA]</scope>
    <source>
        <strain evidence="3 4">ATCC 15676</strain>
    </source>
</reference>
<protein>
    <recommendedName>
        <fullName evidence="5">Vegetative cell wall protein gp1</fullName>
    </recommendedName>
</protein>
<keyword evidence="2" id="KW-0472">Membrane</keyword>
<organism evidence="3 4">
    <name type="scientific">Streptomyces armeniacus</name>
    <dbReference type="NCBI Taxonomy" id="83291"/>
    <lineage>
        <taxon>Bacteria</taxon>
        <taxon>Bacillati</taxon>
        <taxon>Actinomycetota</taxon>
        <taxon>Actinomycetes</taxon>
        <taxon>Kitasatosporales</taxon>
        <taxon>Streptomycetaceae</taxon>
        <taxon>Streptomyces</taxon>
    </lineage>
</organism>
<feature type="transmembrane region" description="Helical" evidence="2">
    <location>
        <begin position="220"/>
        <end position="244"/>
    </location>
</feature>
<feature type="region of interest" description="Disordered" evidence="1">
    <location>
        <begin position="280"/>
        <end position="304"/>
    </location>
</feature>
<evidence type="ECO:0000256" key="1">
    <source>
        <dbReference type="SAM" id="MobiDB-lite"/>
    </source>
</evidence>
<evidence type="ECO:0008006" key="5">
    <source>
        <dbReference type="Google" id="ProtNLM"/>
    </source>
</evidence>
<keyword evidence="2" id="KW-1133">Transmembrane helix</keyword>
<dbReference type="KEGG" id="sarm:DVA86_27205"/>
<dbReference type="AlphaFoldDB" id="A0A345XVV3"/>